<evidence type="ECO:0000259" key="14">
    <source>
        <dbReference type="PROSITE" id="PS51285"/>
    </source>
</evidence>
<feature type="region of interest" description="Disordered" evidence="12">
    <location>
        <begin position="1"/>
        <end position="109"/>
    </location>
</feature>
<evidence type="ECO:0000313" key="16">
    <source>
        <dbReference type="Proteomes" id="UP000242519"/>
    </source>
</evidence>
<dbReference type="InterPro" id="IPR008271">
    <property type="entry name" value="Ser/Thr_kinase_AS"/>
</dbReference>
<dbReference type="GO" id="GO:0005856">
    <property type="term" value="C:cytoskeleton"/>
    <property type="evidence" value="ECO:0007669"/>
    <property type="project" value="TreeGrafter"/>
</dbReference>
<dbReference type="FunCoup" id="A0A218Z5E2">
    <property type="interactions" value="493"/>
</dbReference>
<dbReference type="InterPro" id="IPR017441">
    <property type="entry name" value="Protein_kinase_ATP_BS"/>
</dbReference>
<feature type="region of interest" description="Disordered" evidence="12">
    <location>
        <begin position="126"/>
        <end position="196"/>
    </location>
</feature>
<feature type="region of interest" description="Disordered" evidence="12">
    <location>
        <begin position="226"/>
        <end position="250"/>
    </location>
</feature>
<evidence type="ECO:0000256" key="2">
    <source>
        <dbReference type="ARBA" id="ARBA00022527"/>
    </source>
</evidence>
<dbReference type="InterPro" id="IPR011009">
    <property type="entry name" value="Kinase-like_dom_sf"/>
</dbReference>
<dbReference type="PROSITE" id="PS00108">
    <property type="entry name" value="PROTEIN_KINASE_ST"/>
    <property type="match status" value="1"/>
</dbReference>
<dbReference type="FunFam" id="1.10.510.10:FF:000229">
    <property type="entry name" value="Serine/threonine-protein kinase cot-1"/>
    <property type="match status" value="1"/>
</dbReference>
<dbReference type="OrthoDB" id="3638488at2759"/>
<dbReference type="Gene3D" id="3.30.200.20">
    <property type="entry name" value="Phosphorylase Kinase, domain 1"/>
    <property type="match status" value="1"/>
</dbReference>
<reference evidence="15 16" key="1">
    <citation type="submission" date="2017-04" db="EMBL/GenBank/DDBJ databases">
        <title>Draft genome sequence of Marssonina coronaria NL1: causal agent of apple blotch.</title>
        <authorList>
            <person name="Cheng Q."/>
        </authorList>
    </citation>
    <scope>NUCLEOTIDE SEQUENCE [LARGE SCALE GENOMIC DNA]</scope>
    <source>
        <strain evidence="15 16">NL1</strain>
    </source>
</reference>
<proteinExistence type="inferred from homology"/>
<dbReference type="SMART" id="SM00133">
    <property type="entry name" value="S_TK_X"/>
    <property type="match status" value="1"/>
</dbReference>
<dbReference type="FunFam" id="1.10.510.10:FF:000086">
    <property type="entry name" value="Non-specific serine/threonine protein kinase"/>
    <property type="match status" value="1"/>
</dbReference>
<feature type="compositionally biased region" description="Pro residues" evidence="12">
    <location>
        <begin position="82"/>
        <end position="95"/>
    </location>
</feature>
<evidence type="ECO:0000256" key="10">
    <source>
        <dbReference type="ARBA" id="ARBA00048679"/>
    </source>
</evidence>
<dbReference type="GO" id="GO:0005737">
    <property type="term" value="C:cytoplasm"/>
    <property type="evidence" value="ECO:0007669"/>
    <property type="project" value="TreeGrafter"/>
</dbReference>
<dbReference type="PROSITE" id="PS50011">
    <property type="entry name" value="PROTEIN_KINASE_DOM"/>
    <property type="match status" value="1"/>
</dbReference>
<dbReference type="AlphaFoldDB" id="A0A218Z5E2"/>
<dbReference type="InterPro" id="IPR000961">
    <property type="entry name" value="AGC-kinase_C"/>
</dbReference>
<gene>
    <name evidence="15" type="ORF">B2J93_3011</name>
</gene>
<dbReference type="SMART" id="SM00220">
    <property type="entry name" value="S_TKc"/>
    <property type="match status" value="1"/>
</dbReference>
<dbReference type="STRING" id="503106.A0A218Z5E2"/>
<feature type="domain" description="Protein kinase" evidence="13">
    <location>
        <begin position="271"/>
        <end position="574"/>
    </location>
</feature>
<keyword evidence="16" id="KW-1185">Reference proteome</keyword>
<comment type="catalytic activity">
    <reaction evidence="9">
        <text>L-threonyl-[protein] + ATP = O-phospho-L-threonyl-[protein] + ADP + H(+)</text>
        <dbReference type="Rhea" id="RHEA:46608"/>
        <dbReference type="Rhea" id="RHEA-COMP:11060"/>
        <dbReference type="Rhea" id="RHEA-COMP:11605"/>
        <dbReference type="ChEBI" id="CHEBI:15378"/>
        <dbReference type="ChEBI" id="CHEBI:30013"/>
        <dbReference type="ChEBI" id="CHEBI:30616"/>
        <dbReference type="ChEBI" id="CHEBI:61977"/>
        <dbReference type="ChEBI" id="CHEBI:456216"/>
        <dbReference type="EC" id="2.7.11.1"/>
    </reaction>
</comment>
<name>A0A218Z5E2_9HELO</name>
<accession>A0A218Z5E2</accession>
<dbReference type="PANTHER" id="PTHR22988:SF71">
    <property type="entry name" value="CITRON RHO-INTERACTING KINASE"/>
    <property type="match status" value="1"/>
</dbReference>
<dbReference type="GO" id="GO:0071944">
    <property type="term" value="C:cell periphery"/>
    <property type="evidence" value="ECO:0007669"/>
    <property type="project" value="UniProtKB-ARBA"/>
</dbReference>
<keyword evidence="4" id="KW-0808">Transferase</keyword>
<evidence type="ECO:0000256" key="9">
    <source>
        <dbReference type="ARBA" id="ARBA00047899"/>
    </source>
</evidence>
<dbReference type="PROSITE" id="PS51285">
    <property type="entry name" value="AGC_KINASE_CTER"/>
    <property type="match status" value="1"/>
</dbReference>
<evidence type="ECO:0000256" key="11">
    <source>
        <dbReference type="PROSITE-ProRule" id="PRU10141"/>
    </source>
</evidence>
<dbReference type="FunFam" id="3.30.200.20:FF:000192">
    <property type="entry name" value="Serine/threonine-protein kinase cot-1"/>
    <property type="match status" value="1"/>
</dbReference>
<evidence type="ECO:0000256" key="12">
    <source>
        <dbReference type="SAM" id="MobiDB-lite"/>
    </source>
</evidence>
<feature type="compositionally biased region" description="Low complexity" evidence="12">
    <location>
        <begin position="96"/>
        <end position="109"/>
    </location>
</feature>
<dbReference type="SUPFAM" id="SSF56112">
    <property type="entry name" value="Protein kinase-like (PK-like)"/>
    <property type="match status" value="1"/>
</dbReference>
<organism evidence="15 16">
    <name type="scientific">Diplocarpon coronariae</name>
    <dbReference type="NCBI Taxonomy" id="2795749"/>
    <lineage>
        <taxon>Eukaryota</taxon>
        <taxon>Fungi</taxon>
        <taxon>Dikarya</taxon>
        <taxon>Ascomycota</taxon>
        <taxon>Pezizomycotina</taxon>
        <taxon>Leotiomycetes</taxon>
        <taxon>Helotiales</taxon>
        <taxon>Drepanopezizaceae</taxon>
        <taxon>Diplocarpon</taxon>
    </lineage>
</organism>
<evidence type="ECO:0000256" key="4">
    <source>
        <dbReference type="ARBA" id="ARBA00022679"/>
    </source>
</evidence>
<keyword evidence="6" id="KW-0418">Kinase</keyword>
<feature type="compositionally biased region" description="Polar residues" evidence="12">
    <location>
        <begin position="27"/>
        <end position="36"/>
    </location>
</feature>
<feature type="binding site" evidence="11">
    <location>
        <position position="300"/>
    </location>
    <ligand>
        <name>ATP</name>
        <dbReference type="ChEBI" id="CHEBI:30616"/>
    </ligand>
</feature>
<dbReference type="Pfam" id="PF00069">
    <property type="entry name" value="Pkinase"/>
    <property type="match status" value="2"/>
</dbReference>
<feature type="compositionally biased region" description="Polar residues" evidence="12">
    <location>
        <begin position="237"/>
        <end position="250"/>
    </location>
</feature>
<evidence type="ECO:0000256" key="6">
    <source>
        <dbReference type="ARBA" id="ARBA00022777"/>
    </source>
</evidence>
<dbReference type="GO" id="GO:0031032">
    <property type="term" value="P:actomyosin structure organization"/>
    <property type="evidence" value="ECO:0007669"/>
    <property type="project" value="TreeGrafter"/>
</dbReference>
<dbReference type="EMBL" id="MZNU01000177">
    <property type="protein sequence ID" value="OWP03279.1"/>
    <property type="molecule type" value="Genomic_DNA"/>
</dbReference>
<feature type="compositionally biased region" description="Polar residues" evidence="12">
    <location>
        <begin position="1"/>
        <end position="19"/>
    </location>
</feature>
<comment type="catalytic activity">
    <reaction evidence="10">
        <text>L-seryl-[protein] + ATP = O-phospho-L-seryl-[protein] + ADP + H(+)</text>
        <dbReference type="Rhea" id="RHEA:17989"/>
        <dbReference type="Rhea" id="RHEA-COMP:9863"/>
        <dbReference type="Rhea" id="RHEA-COMP:11604"/>
        <dbReference type="ChEBI" id="CHEBI:15378"/>
        <dbReference type="ChEBI" id="CHEBI:29999"/>
        <dbReference type="ChEBI" id="CHEBI:30616"/>
        <dbReference type="ChEBI" id="CHEBI:83421"/>
        <dbReference type="ChEBI" id="CHEBI:456216"/>
        <dbReference type="EC" id="2.7.11.1"/>
    </reaction>
</comment>
<comment type="caution">
    <text evidence="15">The sequence shown here is derived from an EMBL/GenBank/DDBJ whole genome shotgun (WGS) entry which is preliminary data.</text>
</comment>
<dbReference type="PANTHER" id="PTHR22988">
    <property type="entry name" value="MYOTONIC DYSTROPHY S/T KINASE-RELATED"/>
    <property type="match status" value="1"/>
</dbReference>
<sequence>MDNSNANSNRFYLNLNNDRSAFPDRSQYPTTPSTFPNPIFSAQANGGQQGQAQTAHNQQSQQQQQQAYGAGYAPSGFFMNNPYPPNYPQQPPPAPSGYQQAPQAPQATYQQRPAPLVDTTNGLAHQFSHQNLGGGRQSPYGSRQPSPGQRPRTAGAGGQQSGYNSYLNAPMPAAPQQQNWPEFQPAPERNPDKYGPLTHTNQKKCGSLAEAFFKDSVKRARDRNVRQSEMEQRLADVNQSQSRREQTWSNAGKQEGKYLRFLRTKDSPDNYQTLKIIGKGAFGEVKLVQKKQDGKVYAMKSLIKSEMFKKDQLAHVRAERDILAESDSPWVVKLYTTFQDYDFLYMLMEFLPGGDLMTMLIKYEIFSEDITRFYIAEIVLAIEAVHKYGFIHRDIKPDNILLDRGGHVKLTDFGLSTGFHKLHDNSYYQQLLQGKSNRPANRNSVNLDQINLTVSNRGVINDWRKSRRVMAYSTVGTPDYIAPEIFSGHGYAQDCDWWSLGTIMFECQVGWPPFCAEDAHDTYRKIVNWRQTLYFPEDVQLGPEAENLIRSLVCNTENRLGRGGADEIKSHKFFRGVDFDSLRRIRAPFEPKLSSNVDTAYFPIDEIDQTDNATHLKQQNAASGGAPRIEAPEMSLPFIGYTFKRFDDFNKKG</sequence>
<keyword evidence="3" id="KW-0597">Phosphoprotein</keyword>
<evidence type="ECO:0000259" key="13">
    <source>
        <dbReference type="PROSITE" id="PS50011"/>
    </source>
</evidence>
<keyword evidence="5 11" id="KW-0547">Nucleotide-binding</keyword>
<dbReference type="EC" id="2.7.11.1" evidence="1"/>
<evidence type="ECO:0000256" key="5">
    <source>
        <dbReference type="ARBA" id="ARBA00022741"/>
    </source>
</evidence>
<evidence type="ECO:0000256" key="8">
    <source>
        <dbReference type="ARBA" id="ARBA00038271"/>
    </source>
</evidence>
<dbReference type="InParanoid" id="A0A218Z5E2"/>
<evidence type="ECO:0000256" key="3">
    <source>
        <dbReference type="ARBA" id="ARBA00022553"/>
    </source>
</evidence>
<dbReference type="Gene3D" id="1.10.510.10">
    <property type="entry name" value="Transferase(Phosphotransferase) domain 1"/>
    <property type="match status" value="1"/>
</dbReference>
<keyword evidence="2" id="KW-0723">Serine/threonine-protein kinase</keyword>
<comment type="similarity">
    <text evidence="8">Belongs to the protein kinase superfamily. STE Ser/Thr protein kinase family. COT1 subfamily.</text>
</comment>
<evidence type="ECO:0000313" key="15">
    <source>
        <dbReference type="EMBL" id="OWP03279.1"/>
    </source>
</evidence>
<keyword evidence="7 11" id="KW-0067">ATP-binding</keyword>
<dbReference type="PROSITE" id="PS00107">
    <property type="entry name" value="PROTEIN_KINASE_ATP"/>
    <property type="match status" value="1"/>
</dbReference>
<dbReference type="Proteomes" id="UP000242519">
    <property type="component" value="Unassembled WGS sequence"/>
</dbReference>
<dbReference type="GO" id="GO:0004674">
    <property type="term" value="F:protein serine/threonine kinase activity"/>
    <property type="evidence" value="ECO:0007669"/>
    <property type="project" value="UniProtKB-KW"/>
</dbReference>
<evidence type="ECO:0000256" key="1">
    <source>
        <dbReference type="ARBA" id="ARBA00012513"/>
    </source>
</evidence>
<dbReference type="InterPro" id="IPR000719">
    <property type="entry name" value="Prot_kinase_dom"/>
</dbReference>
<feature type="domain" description="AGC-kinase C-terminal" evidence="14">
    <location>
        <begin position="575"/>
        <end position="653"/>
    </location>
</feature>
<protein>
    <recommendedName>
        <fullName evidence="1">non-specific serine/threonine protein kinase</fullName>
        <ecNumber evidence="1">2.7.11.1</ecNumber>
    </recommendedName>
</protein>
<feature type="compositionally biased region" description="Low complexity" evidence="12">
    <location>
        <begin position="41"/>
        <end position="73"/>
    </location>
</feature>
<evidence type="ECO:0000256" key="7">
    <source>
        <dbReference type="ARBA" id="ARBA00022840"/>
    </source>
</evidence>
<dbReference type="InterPro" id="IPR050839">
    <property type="entry name" value="Rho-assoc_Ser/Thr_Kinase"/>
</dbReference>
<dbReference type="GO" id="GO:0005524">
    <property type="term" value="F:ATP binding"/>
    <property type="evidence" value="ECO:0007669"/>
    <property type="project" value="UniProtKB-UniRule"/>
</dbReference>